<gene>
    <name evidence="3" type="ORF">M72_12111</name>
</gene>
<dbReference type="PROSITE" id="PS50883">
    <property type="entry name" value="EAL"/>
    <property type="match status" value="1"/>
</dbReference>
<dbReference type="InterPro" id="IPR035919">
    <property type="entry name" value="EAL_sf"/>
</dbReference>
<dbReference type="InterPro" id="IPR050706">
    <property type="entry name" value="Cyclic-di-GMP_PDE-like"/>
</dbReference>
<dbReference type="EMBL" id="CVRR01000048">
    <property type="protein sequence ID" value="CRL41382.1"/>
    <property type="molecule type" value="Genomic_DNA"/>
</dbReference>
<dbReference type="Proteomes" id="UP000049979">
    <property type="component" value="Unassembled WGS sequence"/>
</dbReference>
<feature type="domain" description="EAL" evidence="1">
    <location>
        <begin position="301"/>
        <end position="556"/>
    </location>
</feature>
<dbReference type="InterPro" id="IPR029787">
    <property type="entry name" value="Nucleotide_cyclase"/>
</dbReference>
<accession>A0A0M6WUG5</accession>
<dbReference type="InterPro" id="IPR043128">
    <property type="entry name" value="Rev_trsase/Diguanyl_cyclase"/>
</dbReference>
<dbReference type="InterPro" id="IPR001633">
    <property type="entry name" value="EAL_dom"/>
</dbReference>
<dbReference type="Gene3D" id="3.30.70.270">
    <property type="match status" value="1"/>
</dbReference>
<dbReference type="RefSeq" id="WP_176694792.1">
    <property type="nucleotide sequence ID" value="NZ_CP173697.1"/>
</dbReference>
<dbReference type="PANTHER" id="PTHR33121">
    <property type="entry name" value="CYCLIC DI-GMP PHOSPHODIESTERASE PDEF"/>
    <property type="match status" value="1"/>
</dbReference>
<reference evidence="4" key="1">
    <citation type="submission" date="2015-05" db="EMBL/GenBank/DDBJ databases">
        <authorList>
            <consortium name="Pathogen Informatics"/>
        </authorList>
    </citation>
    <scope>NUCLEOTIDE SEQUENCE [LARGE SCALE GENOMIC DNA]</scope>
    <source>
        <strain evidence="4">M72</strain>
    </source>
</reference>
<evidence type="ECO:0000313" key="4">
    <source>
        <dbReference type="Proteomes" id="UP000049979"/>
    </source>
</evidence>
<dbReference type="InterPro" id="IPR000160">
    <property type="entry name" value="GGDEF_dom"/>
</dbReference>
<evidence type="ECO:0000313" key="3">
    <source>
        <dbReference type="EMBL" id="CRL41382.1"/>
    </source>
</evidence>
<dbReference type="SUPFAM" id="SSF141868">
    <property type="entry name" value="EAL domain-like"/>
    <property type="match status" value="1"/>
</dbReference>
<protein>
    <submittedName>
        <fullName evidence="3">FOG: EAL domain</fullName>
    </submittedName>
</protein>
<proteinExistence type="predicted"/>
<keyword evidence="4" id="KW-1185">Reference proteome</keyword>
<dbReference type="PROSITE" id="PS50887">
    <property type="entry name" value="GGDEF"/>
    <property type="match status" value="1"/>
</dbReference>
<name>A0A0M6WUG5_9FIRM</name>
<dbReference type="Pfam" id="PF00563">
    <property type="entry name" value="EAL"/>
    <property type="match status" value="1"/>
</dbReference>
<dbReference type="Gene3D" id="3.20.20.450">
    <property type="entry name" value="EAL domain"/>
    <property type="match status" value="1"/>
</dbReference>
<organism evidence="3 4">
    <name type="scientific">Roseburia faecis</name>
    <dbReference type="NCBI Taxonomy" id="301302"/>
    <lineage>
        <taxon>Bacteria</taxon>
        <taxon>Bacillati</taxon>
        <taxon>Bacillota</taxon>
        <taxon>Clostridia</taxon>
        <taxon>Lachnospirales</taxon>
        <taxon>Lachnospiraceae</taxon>
        <taxon>Roseburia</taxon>
    </lineage>
</organism>
<sequence length="556" mass="64263">MEKQEFCMEKSQIFQEMISRISKLSQDSYLMVTDMQHNLTFVPESTAEFLGIPSGWCEDGYKIVLEKSVHPYDCPEYTEEMKKRLRGINLENDLYIRMGKDKKYVMTQIITDMILEQGKNRYFIVLLRNQNVIPEIDPLTDLYGQVKFEKDIVDYIQQGRKVAVLEIEIDHMNDINILYGTNYSDRIQKVLAYRFIYMMDADKAVYRMGNSNYAFILRDASREEAAAFLEKIRARLEESVVLENNHFDLKIYASGIILDHYEGEISTVQSKLEYVLGKMRTRRDHKLMFFNDLVQINGDVDLDLMKIIHQSVLNQCDGFYVEYQPVVHAQTGEIAGAEALVRWKKEPYGIVPPGMFIDWLESNPCMYDLGNFVLKQALTDAVEFRKSNPDFFINVNMSAKQLERKTFCGVVMALLKETGFPAGQLCLELTERCRSMPVSVMEEKLLYLKQHGVRLAMDDYGTGSASSSILLQTPMDEIKIDMSFIRGITDNQTKQALVRSMVDFANKADLKSCLEGVEDEKLQNYLRSFGATWFQGYYYSRPVQAAAMQKLLNMEN</sequence>
<dbReference type="PANTHER" id="PTHR33121:SF71">
    <property type="entry name" value="OXYGEN SENSOR PROTEIN DOSP"/>
    <property type="match status" value="1"/>
</dbReference>
<dbReference type="SMART" id="SM00267">
    <property type="entry name" value="GGDEF"/>
    <property type="match status" value="1"/>
</dbReference>
<dbReference type="Pfam" id="PF00990">
    <property type="entry name" value="GGDEF"/>
    <property type="match status" value="1"/>
</dbReference>
<dbReference type="CDD" id="cd01948">
    <property type="entry name" value="EAL"/>
    <property type="match status" value="1"/>
</dbReference>
<dbReference type="SMART" id="SM00052">
    <property type="entry name" value="EAL"/>
    <property type="match status" value="1"/>
</dbReference>
<evidence type="ECO:0000259" key="1">
    <source>
        <dbReference type="PROSITE" id="PS50883"/>
    </source>
</evidence>
<dbReference type="SUPFAM" id="SSF55073">
    <property type="entry name" value="Nucleotide cyclase"/>
    <property type="match status" value="1"/>
</dbReference>
<evidence type="ECO:0000259" key="2">
    <source>
        <dbReference type="PROSITE" id="PS50887"/>
    </source>
</evidence>
<dbReference type="AlphaFoldDB" id="A0A0M6WUG5"/>
<dbReference type="STRING" id="301302.ERS852420_01357"/>
<dbReference type="GO" id="GO:0071111">
    <property type="term" value="F:cyclic-guanylate-specific phosphodiesterase activity"/>
    <property type="evidence" value="ECO:0007669"/>
    <property type="project" value="InterPro"/>
</dbReference>
<feature type="domain" description="GGDEF" evidence="2">
    <location>
        <begin position="160"/>
        <end position="292"/>
    </location>
</feature>